<dbReference type="GO" id="GO:0045116">
    <property type="term" value="P:protein neddylation"/>
    <property type="evidence" value="ECO:0007669"/>
    <property type="project" value="TreeGrafter"/>
</dbReference>
<organism evidence="3 4">
    <name type="scientific">Coemansia guatemalensis</name>
    <dbReference type="NCBI Taxonomy" id="2761395"/>
    <lineage>
        <taxon>Eukaryota</taxon>
        <taxon>Fungi</taxon>
        <taxon>Fungi incertae sedis</taxon>
        <taxon>Zoopagomycota</taxon>
        <taxon>Kickxellomycotina</taxon>
        <taxon>Kickxellomycetes</taxon>
        <taxon>Kickxellales</taxon>
        <taxon>Kickxellaceae</taxon>
        <taxon>Coemansia</taxon>
    </lineage>
</organism>
<dbReference type="OrthoDB" id="27198at2759"/>
<dbReference type="Proteomes" id="UP001140094">
    <property type="component" value="Unassembled WGS sequence"/>
</dbReference>
<dbReference type="GO" id="GO:0031624">
    <property type="term" value="F:ubiquitin conjugating enzyme binding"/>
    <property type="evidence" value="ECO:0007669"/>
    <property type="project" value="TreeGrafter"/>
</dbReference>
<dbReference type="Pfam" id="PF03556">
    <property type="entry name" value="Cullin_binding"/>
    <property type="match status" value="1"/>
</dbReference>
<accession>A0A9W8HZI8</accession>
<name>A0A9W8HZI8_9FUNG</name>
<dbReference type="EMBL" id="JANBUO010000006">
    <property type="protein sequence ID" value="KAJ2809253.1"/>
    <property type="molecule type" value="Genomic_DNA"/>
</dbReference>
<dbReference type="PANTHER" id="PTHR12281">
    <property type="entry name" value="RP42 RELATED"/>
    <property type="match status" value="1"/>
</dbReference>
<protein>
    <recommendedName>
        <fullName evidence="1">Defective in cullin neddylation protein</fullName>
    </recommendedName>
</protein>
<dbReference type="InterPro" id="IPR005176">
    <property type="entry name" value="PONY_dom"/>
</dbReference>
<evidence type="ECO:0000259" key="2">
    <source>
        <dbReference type="PROSITE" id="PS51229"/>
    </source>
</evidence>
<dbReference type="AlphaFoldDB" id="A0A9W8HZI8"/>
<reference evidence="3" key="1">
    <citation type="submission" date="2022-07" db="EMBL/GenBank/DDBJ databases">
        <title>Phylogenomic reconstructions and comparative analyses of Kickxellomycotina fungi.</title>
        <authorList>
            <person name="Reynolds N.K."/>
            <person name="Stajich J.E."/>
            <person name="Barry K."/>
            <person name="Grigoriev I.V."/>
            <person name="Crous P."/>
            <person name="Smith M.E."/>
        </authorList>
    </citation>
    <scope>NUCLEOTIDE SEQUENCE</scope>
    <source>
        <strain evidence="3">NRRL 1565</strain>
    </source>
</reference>
<feature type="domain" description="DCUN1" evidence="2">
    <location>
        <begin position="2"/>
        <end position="194"/>
    </location>
</feature>
<evidence type="ECO:0000256" key="1">
    <source>
        <dbReference type="RuleBase" id="RU410713"/>
    </source>
</evidence>
<comment type="caution">
    <text evidence="3">The sequence shown here is derived from an EMBL/GenBank/DDBJ whole genome shotgun (WGS) entry which is preliminary data.</text>
</comment>
<dbReference type="GO" id="GO:0097602">
    <property type="term" value="F:cullin family protein binding"/>
    <property type="evidence" value="ECO:0007669"/>
    <property type="project" value="TreeGrafter"/>
</dbReference>
<keyword evidence="4" id="KW-1185">Reference proteome</keyword>
<sequence>MAKGEDIQSWFLEYQDMNRDDGKNIIVPEGFEKLCEKLDYSMEDINPMVLLWRLNGLELGTIEYTGWESGLREMKAKNEDELRQAIDDTLKRFDKDPAYFKAFYRRLFDYLRVGKQKFISSEYATAILSLVMDKGWAFSKFVEFLEASKDVETVNRDQWQSLLELSKVIKPDLSNYSKEDAWPGLFDRFVDWMEASNSKTAA</sequence>
<gene>
    <name evidence="3" type="primary">DCUN1D5</name>
    <name evidence="3" type="ORF">H4R20_000248</name>
</gene>
<dbReference type="Gene3D" id="1.10.238.10">
    <property type="entry name" value="EF-hand"/>
    <property type="match status" value="1"/>
</dbReference>
<evidence type="ECO:0000313" key="3">
    <source>
        <dbReference type="EMBL" id="KAJ2809253.1"/>
    </source>
</evidence>
<dbReference type="PROSITE" id="PS51229">
    <property type="entry name" value="DCUN1"/>
    <property type="match status" value="1"/>
</dbReference>
<dbReference type="GO" id="GO:0032182">
    <property type="term" value="F:ubiquitin-like protein binding"/>
    <property type="evidence" value="ECO:0007669"/>
    <property type="project" value="TreeGrafter"/>
</dbReference>
<comment type="function">
    <text evidence="1">Neddylation of cullins play an essential role in the regulation of SCF-type complexes activity.</text>
</comment>
<proteinExistence type="predicted"/>
<dbReference type="GO" id="GO:0000151">
    <property type="term" value="C:ubiquitin ligase complex"/>
    <property type="evidence" value="ECO:0007669"/>
    <property type="project" value="TreeGrafter"/>
</dbReference>
<dbReference type="InterPro" id="IPR042460">
    <property type="entry name" value="DCN1-like_PONY"/>
</dbReference>
<dbReference type="Gene3D" id="1.10.238.200">
    <property type="entry name" value="Cullin, PONY binding domain"/>
    <property type="match status" value="1"/>
</dbReference>
<dbReference type="PANTHER" id="PTHR12281:SF12">
    <property type="entry name" value="DEFECTIVE IN CULLIN NEDDYLATION PROTEIN"/>
    <property type="match status" value="1"/>
</dbReference>
<dbReference type="InterPro" id="IPR014764">
    <property type="entry name" value="DCN-prot"/>
</dbReference>
<evidence type="ECO:0000313" key="4">
    <source>
        <dbReference type="Proteomes" id="UP001140094"/>
    </source>
</evidence>